<gene>
    <name evidence="1" type="primary">WBGene00277939</name>
</gene>
<name>A0A2A6CEW4_PRIPA</name>
<reference evidence="2" key="1">
    <citation type="journal article" date="2008" name="Nat. Genet.">
        <title>The Pristionchus pacificus genome provides a unique perspective on nematode lifestyle and parasitism.</title>
        <authorList>
            <person name="Dieterich C."/>
            <person name="Clifton S.W."/>
            <person name="Schuster L.N."/>
            <person name="Chinwalla A."/>
            <person name="Delehaunty K."/>
            <person name="Dinkelacker I."/>
            <person name="Fulton L."/>
            <person name="Fulton R."/>
            <person name="Godfrey J."/>
            <person name="Minx P."/>
            <person name="Mitreva M."/>
            <person name="Roeseler W."/>
            <person name="Tian H."/>
            <person name="Witte H."/>
            <person name="Yang S.P."/>
            <person name="Wilson R.K."/>
            <person name="Sommer R.J."/>
        </authorList>
    </citation>
    <scope>NUCLEOTIDE SEQUENCE [LARGE SCALE GENOMIC DNA]</scope>
    <source>
        <strain evidence="2">PS312</strain>
    </source>
</reference>
<sequence>MEDRRKEGKVESEKGRWRKSTVVRLACCMYVAAFTPCTVLKEMSMLRRVPLSENLRIGTKAAGWNETYDIAHPCIASTPSTLRGCQCRKRGGRD</sequence>
<protein>
    <submittedName>
        <fullName evidence="1">Uncharacterized protein</fullName>
    </submittedName>
</protein>
<dbReference type="EnsemblMetazoa" id="PPA39570.1">
    <property type="protein sequence ID" value="PPA39570.1"/>
    <property type="gene ID" value="WBGene00277939"/>
</dbReference>
<keyword evidence="2" id="KW-1185">Reference proteome</keyword>
<accession>A0A2A6CEW4</accession>
<evidence type="ECO:0000313" key="1">
    <source>
        <dbReference type="EnsemblMetazoa" id="PPA39570.1"/>
    </source>
</evidence>
<reference evidence="1" key="2">
    <citation type="submission" date="2022-06" db="UniProtKB">
        <authorList>
            <consortium name="EnsemblMetazoa"/>
        </authorList>
    </citation>
    <scope>IDENTIFICATION</scope>
    <source>
        <strain evidence="1">PS312</strain>
    </source>
</reference>
<accession>A0A8R1UXR1</accession>
<evidence type="ECO:0000313" key="2">
    <source>
        <dbReference type="Proteomes" id="UP000005239"/>
    </source>
</evidence>
<proteinExistence type="predicted"/>
<organism evidence="1 2">
    <name type="scientific">Pristionchus pacificus</name>
    <name type="common">Parasitic nematode worm</name>
    <dbReference type="NCBI Taxonomy" id="54126"/>
    <lineage>
        <taxon>Eukaryota</taxon>
        <taxon>Metazoa</taxon>
        <taxon>Ecdysozoa</taxon>
        <taxon>Nematoda</taxon>
        <taxon>Chromadorea</taxon>
        <taxon>Rhabditida</taxon>
        <taxon>Rhabditina</taxon>
        <taxon>Diplogasteromorpha</taxon>
        <taxon>Diplogasteroidea</taxon>
        <taxon>Neodiplogasteridae</taxon>
        <taxon>Pristionchus</taxon>
    </lineage>
</organism>
<dbReference type="Proteomes" id="UP000005239">
    <property type="component" value="Unassembled WGS sequence"/>
</dbReference>
<dbReference type="AlphaFoldDB" id="A0A2A6CEW4"/>